<dbReference type="AlphaFoldDB" id="A0ABD3PH31"/>
<name>A0ABD3PH31_9STRA</name>
<accession>A0ABD3PH31</accession>
<protein>
    <submittedName>
        <fullName evidence="1">Uncharacterized protein</fullName>
    </submittedName>
</protein>
<comment type="caution">
    <text evidence="1">The sequence shown here is derived from an EMBL/GenBank/DDBJ whole genome shotgun (WGS) entry which is preliminary data.</text>
</comment>
<dbReference type="EMBL" id="JABMIG020000185">
    <property type="protein sequence ID" value="KAL3786929.1"/>
    <property type="molecule type" value="Genomic_DNA"/>
</dbReference>
<sequence>MPAVFSGSEWGMVDVDKKEAAAIPSSVATEFRFCLIELDKSCDSDVMRCFVHRRCLVMHAVVRRDDVSSCACYSVYLNTTD</sequence>
<organism evidence="1 2">
    <name type="scientific">Cyclotella cryptica</name>
    <dbReference type="NCBI Taxonomy" id="29204"/>
    <lineage>
        <taxon>Eukaryota</taxon>
        <taxon>Sar</taxon>
        <taxon>Stramenopiles</taxon>
        <taxon>Ochrophyta</taxon>
        <taxon>Bacillariophyta</taxon>
        <taxon>Coscinodiscophyceae</taxon>
        <taxon>Thalassiosirophycidae</taxon>
        <taxon>Stephanodiscales</taxon>
        <taxon>Stephanodiscaceae</taxon>
        <taxon>Cyclotella</taxon>
    </lineage>
</organism>
<keyword evidence="2" id="KW-1185">Reference proteome</keyword>
<evidence type="ECO:0000313" key="1">
    <source>
        <dbReference type="EMBL" id="KAL3786929.1"/>
    </source>
</evidence>
<gene>
    <name evidence="1" type="ORF">HJC23_013264</name>
</gene>
<reference evidence="1 2" key="1">
    <citation type="journal article" date="2020" name="G3 (Bethesda)">
        <title>Improved Reference Genome for Cyclotella cryptica CCMP332, a Model for Cell Wall Morphogenesis, Salinity Adaptation, and Lipid Production in Diatoms (Bacillariophyta).</title>
        <authorList>
            <person name="Roberts W.R."/>
            <person name="Downey K.M."/>
            <person name="Ruck E.C."/>
            <person name="Traller J.C."/>
            <person name="Alverson A.J."/>
        </authorList>
    </citation>
    <scope>NUCLEOTIDE SEQUENCE [LARGE SCALE GENOMIC DNA]</scope>
    <source>
        <strain evidence="1 2">CCMP332</strain>
    </source>
</reference>
<dbReference type="Proteomes" id="UP001516023">
    <property type="component" value="Unassembled WGS sequence"/>
</dbReference>
<proteinExistence type="predicted"/>
<evidence type="ECO:0000313" key="2">
    <source>
        <dbReference type="Proteomes" id="UP001516023"/>
    </source>
</evidence>